<dbReference type="SUPFAM" id="SSF50621">
    <property type="entry name" value="Alanine racemase C-terminal domain-like"/>
    <property type="match status" value="1"/>
</dbReference>
<dbReference type="AlphaFoldDB" id="A0A178MT60"/>
<feature type="active site" description="Proton donor" evidence="8">
    <location>
        <position position="325"/>
    </location>
</feature>
<dbReference type="EMBL" id="LWQU01000129">
    <property type="protein sequence ID" value="OAN52462.1"/>
    <property type="molecule type" value="Genomic_DNA"/>
</dbReference>
<comment type="catalytic activity">
    <reaction evidence="7">
        <text>L-ornithine + H(+) = putrescine + CO2</text>
        <dbReference type="Rhea" id="RHEA:22964"/>
        <dbReference type="ChEBI" id="CHEBI:15378"/>
        <dbReference type="ChEBI" id="CHEBI:16526"/>
        <dbReference type="ChEBI" id="CHEBI:46911"/>
        <dbReference type="ChEBI" id="CHEBI:326268"/>
        <dbReference type="EC" id="4.1.1.17"/>
    </reaction>
</comment>
<dbReference type="PANTHER" id="PTHR11482">
    <property type="entry name" value="ARGININE/DIAMINOPIMELATE/ORNITHINE DECARBOXYLASE"/>
    <property type="match status" value="1"/>
</dbReference>
<feature type="domain" description="Orn/DAP/Arg decarboxylase 2 N-terminal" evidence="9">
    <location>
        <begin position="38"/>
        <end position="260"/>
    </location>
</feature>
<dbReference type="PRINTS" id="PR01182">
    <property type="entry name" value="ORNDCRBXLASE"/>
</dbReference>
<comment type="cofactor">
    <cofactor evidence="1 8">
        <name>pyridoxal 5'-phosphate</name>
        <dbReference type="ChEBI" id="CHEBI:597326"/>
    </cofactor>
</comment>
<evidence type="ECO:0000256" key="1">
    <source>
        <dbReference type="ARBA" id="ARBA00001933"/>
    </source>
</evidence>
<evidence type="ECO:0000313" key="11">
    <source>
        <dbReference type="Proteomes" id="UP000078543"/>
    </source>
</evidence>
<dbReference type="OrthoDB" id="9802147at2"/>
<dbReference type="InterPro" id="IPR002433">
    <property type="entry name" value="Orn_de-COase"/>
</dbReference>
<dbReference type="Pfam" id="PF02784">
    <property type="entry name" value="Orn_Arg_deC_N"/>
    <property type="match status" value="1"/>
</dbReference>
<keyword evidence="4" id="KW-0456">Lyase</keyword>
<name>A0A178MT60_9PROT</name>
<dbReference type="EC" id="4.1.1.17" evidence="6"/>
<dbReference type="InterPro" id="IPR022653">
    <property type="entry name" value="De-COase2_pyr-phos_BS"/>
</dbReference>
<evidence type="ECO:0000256" key="4">
    <source>
        <dbReference type="ARBA" id="ARBA00023239"/>
    </source>
</evidence>
<dbReference type="PROSITE" id="PS00878">
    <property type="entry name" value="ODR_DC_2_1"/>
    <property type="match status" value="1"/>
</dbReference>
<dbReference type="InterPro" id="IPR029066">
    <property type="entry name" value="PLP-binding_barrel"/>
</dbReference>
<dbReference type="FunFam" id="3.20.20.10:FF:000008">
    <property type="entry name" value="Ornithine decarboxylase"/>
    <property type="match status" value="1"/>
</dbReference>
<dbReference type="InterPro" id="IPR009006">
    <property type="entry name" value="Ala_racemase/Decarboxylase_C"/>
</dbReference>
<dbReference type="GO" id="GO:0005737">
    <property type="term" value="C:cytoplasm"/>
    <property type="evidence" value="ECO:0007669"/>
    <property type="project" value="TreeGrafter"/>
</dbReference>
<evidence type="ECO:0000256" key="7">
    <source>
        <dbReference type="ARBA" id="ARBA00049127"/>
    </source>
</evidence>
<evidence type="ECO:0000256" key="3">
    <source>
        <dbReference type="ARBA" id="ARBA00022898"/>
    </source>
</evidence>
<dbReference type="GO" id="GO:0004586">
    <property type="term" value="F:ornithine decarboxylase activity"/>
    <property type="evidence" value="ECO:0007669"/>
    <property type="project" value="UniProtKB-EC"/>
</dbReference>
<dbReference type="SUPFAM" id="SSF51419">
    <property type="entry name" value="PLP-binding barrel"/>
    <property type="match status" value="1"/>
</dbReference>
<comment type="pathway">
    <text evidence="5">Amine and polyamine biosynthesis; putrescine biosynthesis via L-ornithine pathway; putrescine from L-ornithine: step 1/1.</text>
</comment>
<dbReference type="InterPro" id="IPR000183">
    <property type="entry name" value="Orn/DAP/Arg_de-COase"/>
</dbReference>
<evidence type="ECO:0000313" key="10">
    <source>
        <dbReference type="EMBL" id="OAN52462.1"/>
    </source>
</evidence>
<feature type="modified residue" description="N6-(pyridoxal phosphate)lysine" evidence="8">
    <location>
        <position position="49"/>
    </location>
</feature>
<dbReference type="CDD" id="cd00622">
    <property type="entry name" value="PLPDE_III_ODC"/>
    <property type="match status" value="1"/>
</dbReference>
<dbReference type="InterPro" id="IPR022644">
    <property type="entry name" value="De-COase2_N"/>
</dbReference>
<dbReference type="Gene3D" id="3.20.20.10">
    <property type="entry name" value="Alanine racemase"/>
    <property type="match status" value="1"/>
</dbReference>
<gene>
    <name evidence="10" type="ORF">A6A05_10810</name>
</gene>
<keyword evidence="11" id="KW-1185">Reference proteome</keyword>
<reference evidence="10 11" key="1">
    <citation type="submission" date="2016-04" db="EMBL/GenBank/DDBJ databases">
        <title>Draft genome sequence of freshwater magnetotactic bacteria Magnetospirillum marisnigri SP-1 and Magnetospirillum moscoviense BB-1.</title>
        <authorList>
            <person name="Koziaeva V."/>
            <person name="Dziuba M.V."/>
            <person name="Ivanov T.M."/>
            <person name="Kuznetsov B."/>
            <person name="Grouzdev D.S."/>
        </authorList>
    </citation>
    <scope>NUCLEOTIDE SEQUENCE [LARGE SCALE GENOMIC DNA]</scope>
    <source>
        <strain evidence="10 11">BB-1</strain>
    </source>
</reference>
<accession>A0A178MT60</accession>
<dbReference type="PRINTS" id="PR01179">
    <property type="entry name" value="ODADCRBXLASE"/>
</dbReference>
<dbReference type="STRING" id="1437059.A6A05_10810"/>
<organism evidence="10 11">
    <name type="scientific">Magnetospirillum moscoviense</name>
    <dbReference type="NCBI Taxonomy" id="1437059"/>
    <lineage>
        <taxon>Bacteria</taxon>
        <taxon>Pseudomonadati</taxon>
        <taxon>Pseudomonadota</taxon>
        <taxon>Alphaproteobacteria</taxon>
        <taxon>Rhodospirillales</taxon>
        <taxon>Rhodospirillaceae</taxon>
        <taxon>Magnetospirillum</taxon>
    </lineage>
</organism>
<evidence type="ECO:0000256" key="6">
    <source>
        <dbReference type="ARBA" id="ARBA00034138"/>
    </source>
</evidence>
<dbReference type="RefSeq" id="WP_068499263.1">
    <property type="nucleotide sequence ID" value="NZ_LWQU01000129.1"/>
</dbReference>
<dbReference type="PANTHER" id="PTHR11482:SF6">
    <property type="entry name" value="ORNITHINE DECARBOXYLASE 1-RELATED"/>
    <property type="match status" value="1"/>
</dbReference>
<evidence type="ECO:0000256" key="5">
    <source>
        <dbReference type="ARBA" id="ARBA00034115"/>
    </source>
</evidence>
<dbReference type="Proteomes" id="UP000078543">
    <property type="component" value="Unassembled WGS sequence"/>
</dbReference>
<dbReference type="Gene3D" id="2.40.37.10">
    <property type="entry name" value="Lyase, Ornithine Decarboxylase, Chain A, domain 1"/>
    <property type="match status" value="1"/>
</dbReference>
<evidence type="ECO:0000256" key="8">
    <source>
        <dbReference type="PIRSR" id="PIRSR600183-50"/>
    </source>
</evidence>
<evidence type="ECO:0000259" key="9">
    <source>
        <dbReference type="Pfam" id="PF02784"/>
    </source>
</evidence>
<comment type="similarity">
    <text evidence="2">Belongs to the Orn/Lys/Arg decarboxylase class-II family.</text>
</comment>
<dbReference type="GO" id="GO:0033387">
    <property type="term" value="P:putrescine biosynthetic process from arginine, via ornithine"/>
    <property type="evidence" value="ECO:0007669"/>
    <property type="project" value="TreeGrafter"/>
</dbReference>
<keyword evidence="3 8" id="KW-0663">Pyridoxal phosphate</keyword>
<sequence>MIGRFGSVAQLIAQESPETPVHLLRPHRLAAVARQFLAGFPGTVLYAVKCNAHPLVLETLAAEGITHFDVASAMEIRRVRESVPGGVMYYHHPAKSPSQIALARDMGVGFYAVDCIAELEKIAAIAGLDWVPMVRLAIPKGTGAVYDLSTKFGATPDVFVATLQRAAQLGLKPGITFHVGSQCLDPEAFRLGIKLACECIDQAGVAIELMDIGGGFPAYYRTTDAPPLATFFAVIEDARQRLAAPRGIRLACEPGRGLVAEGGSLLTRVNLRKPDSVYLNDGIFGGLTEVYWGKDDLALPYRVMDSAGRPRLGPLAAFTAYGPTCDGNDKLPYALELPADIADGDYIEFNLIGAYGREMAARYNGMSSEAVAVIEADFAGHHQPEP</sequence>
<protein>
    <recommendedName>
        <fullName evidence="6">ornithine decarboxylase</fullName>
        <ecNumber evidence="6">4.1.1.17</ecNumber>
    </recommendedName>
</protein>
<proteinExistence type="inferred from homology"/>
<evidence type="ECO:0000256" key="2">
    <source>
        <dbReference type="ARBA" id="ARBA00008872"/>
    </source>
</evidence>
<comment type="caution">
    <text evidence="10">The sequence shown here is derived from an EMBL/GenBank/DDBJ whole genome shotgun (WGS) entry which is preliminary data.</text>
</comment>